<dbReference type="CDD" id="cd01292">
    <property type="entry name" value="metallo-dependent_hydrolases"/>
    <property type="match status" value="1"/>
</dbReference>
<dbReference type="Proteomes" id="UP000245533">
    <property type="component" value="Unassembled WGS sequence"/>
</dbReference>
<proteinExistence type="predicted"/>
<dbReference type="Pfam" id="PF04909">
    <property type="entry name" value="Amidohydro_2"/>
    <property type="match status" value="1"/>
</dbReference>
<sequence length="315" mass="35893">MQCRYLIKKTINVAKHLILFIISLIWINTLQAQQRPIIDMHEHAWNVVQAGPEAPENTTYLKNRLSTADSLNIVRIVASGPHRFVTYWKSIAGDRMISGAFFPCIDGNPPNQGYGPCFPNNQSFPHINWLREQFETGTYEVMGELTNPYAGIPYNDERMMPYFELAEELDIPVAVHLQGAPPLTAQNCCPDFRLSFGDPFELEEILVKFPDLRLHIMHANIKWIPTLVLLLQQYPNIMVDLTPYQVAMPRKGFHDLLREYKINGLIDRVMFGTDGAPYEVSIASIESADFLTEEEKSGIFCNNAAKFMEQPGLCK</sequence>
<accession>A0A316TRW3</accession>
<name>A0A316TRW3_9BACT</name>
<dbReference type="InterPro" id="IPR032466">
    <property type="entry name" value="Metal_Hydrolase"/>
</dbReference>
<evidence type="ECO:0000313" key="3">
    <source>
        <dbReference type="Proteomes" id="UP000245533"/>
    </source>
</evidence>
<gene>
    <name evidence="2" type="ORF">DDZ15_12785</name>
</gene>
<dbReference type="Gene3D" id="3.20.20.140">
    <property type="entry name" value="Metal-dependent hydrolases"/>
    <property type="match status" value="1"/>
</dbReference>
<comment type="caution">
    <text evidence="2">The sequence shown here is derived from an EMBL/GenBank/DDBJ whole genome shotgun (WGS) entry which is preliminary data.</text>
</comment>
<evidence type="ECO:0000259" key="1">
    <source>
        <dbReference type="Pfam" id="PF04909"/>
    </source>
</evidence>
<organism evidence="2 3">
    <name type="scientific">Rhodohalobacter mucosus</name>
    <dbReference type="NCBI Taxonomy" id="2079485"/>
    <lineage>
        <taxon>Bacteria</taxon>
        <taxon>Pseudomonadati</taxon>
        <taxon>Balneolota</taxon>
        <taxon>Balneolia</taxon>
        <taxon>Balneolales</taxon>
        <taxon>Balneolaceae</taxon>
        <taxon>Rhodohalobacter</taxon>
    </lineage>
</organism>
<evidence type="ECO:0000313" key="2">
    <source>
        <dbReference type="EMBL" id="PWN06049.1"/>
    </source>
</evidence>
<dbReference type="GO" id="GO:0016787">
    <property type="term" value="F:hydrolase activity"/>
    <property type="evidence" value="ECO:0007669"/>
    <property type="project" value="InterPro"/>
</dbReference>
<reference evidence="2 3" key="1">
    <citation type="submission" date="2018-05" db="EMBL/GenBank/DDBJ databases">
        <title>Rhodohalobacter halophilus gen. nov., sp. nov., a moderately halophilic member of the family Balneolaceae.</title>
        <authorList>
            <person name="Liu Z.-W."/>
        </authorList>
    </citation>
    <scope>NUCLEOTIDE SEQUENCE [LARGE SCALE GENOMIC DNA]</scope>
    <source>
        <strain evidence="2 3">8A47</strain>
    </source>
</reference>
<dbReference type="InterPro" id="IPR006680">
    <property type="entry name" value="Amidohydro-rel"/>
</dbReference>
<dbReference type="EMBL" id="QGGB01000008">
    <property type="protein sequence ID" value="PWN06049.1"/>
    <property type="molecule type" value="Genomic_DNA"/>
</dbReference>
<keyword evidence="3" id="KW-1185">Reference proteome</keyword>
<protein>
    <recommendedName>
        <fullName evidence="1">Amidohydrolase-related domain-containing protein</fullName>
    </recommendedName>
</protein>
<dbReference type="SUPFAM" id="SSF51556">
    <property type="entry name" value="Metallo-dependent hydrolases"/>
    <property type="match status" value="1"/>
</dbReference>
<dbReference type="AlphaFoldDB" id="A0A316TRW3"/>
<feature type="domain" description="Amidohydrolase-related" evidence="1">
    <location>
        <begin position="153"/>
        <end position="307"/>
    </location>
</feature>